<evidence type="ECO:0000313" key="3">
    <source>
        <dbReference type="Proteomes" id="UP000324907"/>
    </source>
</evidence>
<feature type="compositionally biased region" description="Low complexity" evidence="1">
    <location>
        <begin position="9"/>
        <end position="24"/>
    </location>
</feature>
<sequence>MATVPTWEAPDSGPGPAGSGQAESLSGGQDSAVAFIAIGRQAAASARLLMAMAAVRTLGKWHGPLYLLTDDPGCVRAFLQAEASCSPPGTCKGVHPAAVVLVDAMALGSGAAMGAKSLKALLPVALPHETILYLDADVIVTAPVEGLIAAAIGGCTSAICMPTQPGGASLRVQEPFHSGVILFRNPGPSAAMEAMSGPEGRVAPRQLDVAAAEAALGRLATTEPLPGSPWACLEQWRAGMLAGQRRRDQQVLGDLLAAKGSLCHVSAMPAVLRTRAASGSGAAAWSRLLWFPDLSAHSMPPAAERLPAQPALPALLHLTSYRLWRLPGATAAALQAAVGLPLTPARADDTCIGARKSLPWIPQAARGAAWFRSPGAMSAAEQETLWEALGSVWAPLRPLLWATRRVSDVIAWRQSALEFLDATGT</sequence>
<evidence type="ECO:0000256" key="1">
    <source>
        <dbReference type="SAM" id="MobiDB-lite"/>
    </source>
</evidence>
<gene>
    <name evidence="2" type="ORF">FNF28_05121</name>
</gene>
<comment type="caution">
    <text evidence="2">The sequence shown here is derived from an EMBL/GenBank/DDBJ whole genome shotgun (WGS) entry which is preliminary data.</text>
</comment>
<dbReference type="EMBL" id="VLTL01000097">
    <property type="protein sequence ID" value="KAA0161242.1"/>
    <property type="molecule type" value="Genomic_DNA"/>
</dbReference>
<accession>A0A5A8D6V0</accession>
<feature type="region of interest" description="Disordered" evidence="1">
    <location>
        <begin position="1"/>
        <end position="25"/>
    </location>
</feature>
<evidence type="ECO:0000313" key="2">
    <source>
        <dbReference type="EMBL" id="KAA0161242.1"/>
    </source>
</evidence>
<name>A0A5A8D6V0_CAFRO</name>
<proteinExistence type="predicted"/>
<organism evidence="2 3">
    <name type="scientific">Cafeteria roenbergensis</name>
    <name type="common">Marine flagellate</name>
    <dbReference type="NCBI Taxonomy" id="33653"/>
    <lineage>
        <taxon>Eukaryota</taxon>
        <taxon>Sar</taxon>
        <taxon>Stramenopiles</taxon>
        <taxon>Bigyra</taxon>
        <taxon>Opalozoa</taxon>
        <taxon>Bicosoecida</taxon>
        <taxon>Cafeteriaceae</taxon>
        <taxon>Cafeteria</taxon>
    </lineage>
</organism>
<evidence type="ECO:0008006" key="4">
    <source>
        <dbReference type="Google" id="ProtNLM"/>
    </source>
</evidence>
<dbReference type="Proteomes" id="UP000324907">
    <property type="component" value="Unassembled WGS sequence"/>
</dbReference>
<protein>
    <recommendedName>
        <fullName evidence="4">Nucleotide-diphospho-sugar transferase domain-containing protein</fullName>
    </recommendedName>
</protein>
<reference evidence="2 3" key="1">
    <citation type="submission" date="2019-07" db="EMBL/GenBank/DDBJ databases">
        <title>Genomes of Cafeteria roenbergensis.</title>
        <authorList>
            <person name="Fischer M.G."/>
            <person name="Hackl T."/>
            <person name="Roman M."/>
        </authorList>
    </citation>
    <scope>NUCLEOTIDE SEQUENCE [LARGE SCALE GENOMIC DNA]</scope>
    <source>
        <strain evidence="2 3">RCC970-E3</strain>
    </source>
</reference>
<dbReference type="AlphaFoldDB" id="A0A5A8D6V0"/>